<reference evidence="1 2" key="1">
    <citation type="submission" date="2014-03" db="EMBL/GenBank/DDBJ databases">
        <title>Bradyrhizobium valentinum sp. nov., isolated from effective nodules of Lupinus mariae-josephae, a lupine endemic of basic-lime soils in Eastern Spain.</title>
        <authorList>
            <person name="Duran D."/>
            <person name="Rey L."/>
            <person name="Navarro A."/>
            <person name="Busquets A."/>
            <person name="Imperial J."/>
            <person name="Ruiz-Argueso T."/>
        </authorList>
    </citation>
    <scope>NUCLEOTIDE SEQUENCE [LARGE SCALE GENOMIC DNA]</scope>
    <source>
        <strain evidence="1 2">Ro19</strain>
    </source>
</reference>
<dbReference type="EMBL" id="LLYA01000199">
    <property type="protein sequence ID" value="KRR18280.1"/>
    <property type="molecule type" value="Genomic_DNA"/>
</dbReference>
<sequence length="68" mass="7373">MSRSDLFILFVVILLADRAAGKYGQRPPILTEADYLFGGLVHALTALLQARVSKQDITLDSVGEARVA</sequence>
<organism evidence="1 2">
    <name type="scientific">Bradyrhizobium retamae</name>
    <dbReference type="NCBI Taxonomy" id="1300035"/>
    <lineage>
        <taxon>Bacteria</taxon>
        <taxon>Pseudomonadati</taxon>
        <taxon>Pseudomonadota</taxon>
        <taxon>Alphaproteobacteria</taxon>
        <taxon>Hyphomicrobiales</taxon>
        <taxon>Nitrobacteraceae</taxon>
        <taxon>Bradyrhizobium</taxon>
    </lineage>
</organism>
<dbReference type="AlphaFoldDB" id="A0A0R3MDD8"/>
<gene>
    <name evidence="1" type="ORF">CQ13_35280</name>
</gene>
<dbReference type="Proteomes" id="UP000052023">
    <property type="component" value="Unassembled WGS sequence"/>
</dbReference>
<dbReference type="RefSeq" id="WP_197427538.1">
    <property type="nucleotide sequence ID" value="NZ_LLYA01000199.1"/>
</dbReference>
<comment type="caution">
    <text evidence="1">The sequence shown here is derived from an EMBL/GenBank/DDBJ whole genome shotgun (WGS) entry which is preliminary data.</text>
</comment>
<protein>
    <submittedName>
        <fullName evidence="1">Uncharacterized protein</fullName>
    </submittedName>
</protein>
<proteinExistence type="predicted"/>
<accession>A0A0R3MDD8</accession>
<evidence type="ECO:0000313" key="1">
    <source>
        <dbReference type="EMBL" id="KRR18280.1"/>
    </source>
</evidence>
<name>A0A0R3MDD8_9BRAD</name>
<evidence type="ECO:0000313" key="2">
    <source>
        <dbReference type="Proteomes" id="UP000052023"/>
    </source>
</evidence>
<keyword evidence="2" id="KW-1185">Reference proteome</keyword>